<comment type="caution">
    <text evidence="1">The sequence shown here is derived from an EMBL/GenBank/DDBJ whole genome shotgun (WGS) entry which is preliminary data.</text>
</comment>
<organism evidence="1 2">
    <name type="scientific">Mycena venus</name>
    <dbReference type="NCBI Taxonomy" id="2733690"/>
    <lineage>
        <taxon>Eukaryota</taxon>
        <taxon>Fungi</taxon>
        <taxon>Dikarya</taxon>
        <taxon>Basidiomycota</taxon>
        <taxon>Agaricomycotina</taxon>
        <taxon>Agaricomycetes</taxon>
        <taxon>Agaricomycetidae</taxon>
        <taxon>Agaricales</taxon>
        <taxon>Marasmiineae</taxon>
        <taxon>Mycenaceae</taxon>
        <taxon>Mycena</taxon>
    </lineage>
</organism>
<dbReference type="AlphaFoldDB" id="A0A8H7DIF5"/>
<evidence type="ECO:0000313" key="2">
    <source>
        <dbReference type="Proteomes" id="UP000620124"/>
    </source>
</evidence>
<sequence length="201" mass="21876">MFHSSLYTAQNGTLQRSTRRFFGIRARCTFLGTNTSHLVSYLSAISSILWSNILATKTCALSCIRNCGSAECLAYHLWPKLDAEDRGGALSIPALMLVFSLAISEQVRLSWDLAGRVISHFRPHICAQKGPLWLNSAATSLYIVRPSSKAAVFHTTRSFLSVGRSNVLQGQSGVLPSESSSSPFARLGLESSRHTSVNTLA</sequence>
<protein>
    <submittedName>
        <fullName evidence="1">Uncharacterized protein</fullName>
    </submittedName>
</protein>
<name>A0A8H7DIF5_9AGAR</name>
<reference evidence="1" key="1">
    <citation type="submission" date="2020-05" db="EMBL/GenBank/DDBJ databases">
        <title>Mycena genomes resolve the evolution of fungal bioluminescence.</title>
        <authorList>
            <person name="Tsai I.J."/>
        </authorList>
    </citation>
    <scope>NUCLEOTIDE SEQUENCE</scope>
    <source>
        <strain evidence="1">CCC161011</strain>
    </source>
</reference>
<dbReference type="EMBL" id="JACAZI010000001">
    <property type="protein sequence ID" value="KAF7372491.1"/>
    <property type="molecule type" value="Genomic_DNA"/>
</dbReference>
<gene>
    <name evidence="1" type="ORF">MVEN_00110900</name>
</gene>
<accession>A0A8H7DIF5</accession>
<proteinExistence type="predicted"/>
<keyword evidence="2" id="KW-1185">Reference proteome</keyword>
<evidence type="ECO:0000313" key="1">
    <source>
        <dbReference type="EMBL" id="KAF7372491.1"/>
    </source>
</evidence>
<dbReference type="Proteomes" id="UP000620124">
    <property type="component" value="Unassembled WGS sequence"/>
</dbReference>